<dbReference type="GO" id="GO:0004386">
    <property type="term" value="F:helicase activity"/>
    <property type="evidence" value="ECO:0007669"/>
    <property type="project" value="UniProtKB-KW"/>
</dbReference>
<keyword evidence="5" id="KW-0347">Helicase</keyword>
<evidence type="ECO:0000259" key="4">
    <source>
        <dbReference type="PROSITE" id="PS51194"/>
    </source>
</evidence>
<keyword evidence="5" id="KW-0547">Nucleotide-binding</keyword>
<dbReference type="STRING" id="910347.SAMN05421773_10465"/>
<gene>
    <name evidence="5" type="ORF">SAMN05421773_10465</name>
</gene>
<feature type="compositionally biased region" description="Gly residues" evidence="2">
    <location>
        <begin position="45"/>
        <end position="55"/>
    </location>
</feature>
<proteinExistence type="predicted"/>
<evidence type="ECO:0000313" key="6">
    <source>
        <dbReference type="Proteomes" id="UP000199207"/>
    </source>
</evidence>
<dbReference type="SMART" id="SM00487">
    <property type="entry name" value="DEXDc"/>
    <property type="match status" value="1"/>
</dbReference>
<dbReference type="OrthoDB" id="9760715at2"/>
<dbReference type="AlphaFoldDB" id="A0A1I1K4R5"/>
<evidence type="ECO:0000259" key="3">
    <source>
        <dbReference type="PROSITE" id="PS51192"/>
    </source>
</evidence>
<evidence type="ECO:0000256" key="2">
    <source>
        <dbReference type="SAM" id="MobiDB-lite"/>
    </source>
</evidence>
<dbReference type="PROSITE" id="PS51194">
    <property type="entry name" value="HELICASE_CTER"/>
    <property type="match status" value="1"/>
</dbReference>
<dbReference type="Pfam" id="PF12419">
    <property type="entry name" value="DUF3670"/>
    <property type="match status" value="1"/>
</dbReference>
<reference evidence="5 6" key="1">
    <citation type="submission" date="2016-10" db="EMBL/GenBank/DDBJ databases">
        <authorList>
            <person name="de Groot N.N."/>
        </authorList>
    </citation>
    <scope>NUCLEOTIDE SEQUENCE [LARGE SCALE GENOMIC DNA]</scope>
    <source>
        <strain evidence="5 6">CGMCC 4.5739</strain>
    </source>
</reference>
<dbReference type="RefSeq" id="WP_093838355.1">
    <property type="nucleotide sequence ID" value="NZ_FOLM01000004.1"/>
</dbReference>
<dbReference type="SUPFAM" id="SSF52540">
    <property type="entry name" value="P-loop containing nucleoside triphosphate hydrolases"/>
    <property type="match status" value="2"/>
</dbReference>
<dbReference type="PROSITE" id="PS51192">
    <property type="entry name" value="HELICASE_ATP_BIND_1"/>
    <property type="match status" value="1"/>
</dbReference>
<dbReference type="EMBL" id="FOLM01000004">
    <property type="protein sequence ID" value="SFC55222.1"/>
    <property type="molecule type" value="Genomic_DNA"/>
</dbReference>
<feature type="domain" description="Helicase C-terminal" evidence="4">
    <location>
        <begin position="809"/>
        <end position="977"/>
    </location>
</feature>
<dbReference type="SMART" id="SM00490">
    <property type="entry name" value="HELICc"/>
    <property type="match status" value="1"/>
</dbReference>
<organism evidence="5 6">
    <name type="scientific">Streptomyces aidingensis</name>
    <dbReference type="NCBI Taxonomy" id="910347"/>
    <lineage>
        <taxon>Bacteria</taxon>
        <taxon>Bacillati</taxon>
        <taxon>Actinomycetota</taxon>
        <taxon>Actinomycetes</taxon>
        <taxon>Kitasatosporales</taxon>
        <taxon>Streptomycetaceae</taxon>
        <taxon>Streptomyces</taxon>
    </lineage>
</organism>
<evidence type="ECO:0000313" key="5">
    <source>
        <dbReference type="EMBL" id="SFC55222.1"/>
    </source>
</evidence>
<dbReference type="InterPro" id="IPR027417">
    <property type="entry name" value="P-loop_NTPase"/>
</dbReference>
<dbReference type="FunFam" id="3.40.50.300:FF:000533">
    <property type="entry name" value="Helicase, Snf2 family"/>
    <property type="match status" value="1"/>
</dbReference>
<dbReference type="GO" id="GO:0005524">
    <property type="term" value="F:ATP binding"/>
    <property type="evidence" value="ECO:0007669"/>
    <property type="project" value="InterPro"/>
</dbReference>
<dbReference type="CDD" id="cd18793">
    <property type="entry name" value="SF2_C_SNF"/>
    <property type="match status" value="1"/>
</dbReference>
<dbReference type="GO" id="GO:0016787">
    <property type="term" value="F:hydrolase activity"/>
    <property type="evidence" value="ECO:0007669"/>
    <property type="project" value="UniProtKB-KW"/>
</dbReference>
<accession>A0A1I1K4R5</accession>
<evidence type="ECO:0000256" key="1">
    <source>
        <dbReference type="ARBA" id="ARBA00022801"/>
    </source>
</evidence>
<keyword evidence="5" id="KW-0067">ATP-binding</keyword>
<dbReference type="PANTHER" id="PTHR10799">
    <property type="entry name" value="SNF2/RAD54 HELICASE FAMILY"/>
    <property type="match status" value="1"/>
</dbReference>
<sequence>MTKERCAPPAGCAVGFEPGDPPRTGRLVFWHPDGASAAADEVPGADGGGSGGRAGSPGRPHPVLRMPVAEALPVLLDARRRWDEGGAVHPAAAFWGTAAALALHLTARRRLLPGVSPAGYDAWRAGPLDAEDARRLHELAAAAPAGACAGPPPDGAPAPAPQEREPARLLRRFLDAVADTLPREEGATTPFAAPEPRHVPQLRAWAEQIAAGIDSGLRLVLRLRLTARRGRPGEWAVHLVPRVYSLADPSLAADAAEVLAGGDGGTGGAVRHPLGPTARAEAVRELRRAAGLWQPLERLAAAPSGPLRLSAADAGELLDRAGARLRAHGVDVELPGDLGRIRCDTVEVGAGRTPPPDGAADAAGARGFFGDDGTVPVRWLLRPAGDDTPLTAAETAALARAAEPVVLLRGRRTLIDGRTARRAAEPDLPPLGAIDALSAALTGHITVGRTQVAAAPGPWLSALRRRLTEPAESAAAGGLPDRPEGLHATLRDYQIRGVRWLHRLTSLGLGGCLADDMGLGKTVQLIALHLFRAQHPATAGPTLVICPASLLGNWEREIERFAPGTPVRRYHGGRRSLDGLDGLDGSGAADGRSGFVLTTYGTMRQDVRRLAAVPRWGMVVADEAQHAKNPRSDTARALRRIPGGVRIALTGTPVENNLTELWSILDWTTPGLLGSLGRFRTRFAAPLAAAPGSAGAAETAGHLAELVRPFVLRRRKSDPGIAPELPPKTEIDRPVQLTAEQAELYRRHTETMLAGIGQAAGIARSGLVLKLLTGLKQICNHPAHFLAESAEPHGGQPQRLAGRSGKLDLLDELLDTILAEDGAALVFTQYVAMGRLLERHLRNRRITVRFLHGGTPVPRREEMVRLFQEGRVPVFLLSLRAAGTGLNLTRADHVIHYDRWWNPAVEEQATDRAYRIGQTRPVQVHRMIAEGTVEERIAELLAAKRGLADAVLASGERAFTELTNEELAALVELRGRD</sequence>
<dbReference type="Pfam" id="PF00271">
    <property type="entry name" value="Helicase_C"/>
    <property type="match status" value="1"/>
</dbReference>
<feature type="region of interest" description="Disordered" evidence="2">
    <location>
        <begin position="37"/>
        <end position="62"/>
    </location>
</feature>
<feature type="domain" description="Helicase ATP-binding" evidence="3">
    <location>
        <begin position="502"/>
        <end position="671"/>
    </location>
</feature>
<protein>
    <submittedName>
        <fullName evidence="5">SNF2 Helicase protein</fullName>
    </submittedName>
</protein>
<dbReference type="Gene3D" id="3.40.50.300">
    <property type="entry name" value="P-loop containing nucleotide triphosphate hydrolases"/>
    <property type="match status" value="1"/>
</dbReference>
<dbReference type="Gene3D" id="3.40.50.10810">
    <property type="entry name" value="Tandem AAA-ATPase domain"/>
    <property type="match status" value="1"/>
</dbReference>
<dbReference type="InterPro" id="IPR049730">
    <property type="entry name" value="SNF2/RAD54-like_C"/>
</dbReference>
<dbReference type="InterPro" id="IPR000330">
    <property type="entry name" value="SNF2_N"/>
</dbReference>
<keyword evidence="1" id="KW-0378">Hydrolase</keyword>
<dbReference type="InterPro" id="IPR022138">
    <property type="entry name" value="DUF3670"/>
</dbReference>
<dbReference type="InterPro" id="IPR014001">
    <property type="entry name" value="Helicase_ATP-bd"/>
</dbReference>
<dbReference type="FunFam" id="3.40.50.10810:FF:000031">
    <property type="entry name" value="Helicase, SNF2/RAD54 family"/>
    <property type="match status" value="1"/>
</dbReference>
<dbReference type="Proteomes" id="UP000199207">
    <property type="component" value="Unassembled WGS sequence"/>
</dbReference>
<dbReference type="InterPro" id="IPR001650">
    <property type="entry name" value="Helicase_C-like"/>
</dbReference>
<keyword evidence="6" id="KW-1185">Reference proteome</keyword>
<dbReference type="InterPro" id="IPR038718">
    <property type="entry name" value="SNF2-like_sf"/>
</dbReference>
<name>A0A1I1K4R5_9ACTN</name>
<dbReference type="Pfam" id="PF00176">
    <property type="entry name" value="SNF2-rel_dom"/>
    <property type="match status" value="1"/>
</dbReference>